<name>A0ACC2VP03_9TREE</name>
<accession>A0ACC2VP03</accession>
<dbReference type="Proteomes" id="UP001241377">
    <property type="component" value="Unassembled WGS sequence"/>
</dbReference>
<organism evidence="1 2">
    <name type="scientific">Naganishia cerealis</name>
    <dbReference type="NCBI Taxonomy" id="610337"/>
    <lineage>
        <taxon>Eukaryota</taxon>
        <taxon>Fungi</taxon>
        <taxon>Dikarya</taxon>
        <taxon>Basidiomycota</taxon>
        <taxon>Agaricomycotina</taxon>
        <taxon>Tremellomycetes</taxon>
        <taxon>Filobasidiales</taxon>
        <taxon>Filobasidiaceae</taxon>
        <taxon>Naganishia</taxon>
    </lineage>
</organism>
<sequence length="611" mass="66087">MLSPRLHRCILRTSPLGAGNVVHRHLATVSSSTRSSPLFNRFRIAPLETNGETEAYADLERKARAVRERLRRPLTLSEKILYAHLADPEQALERGSSDLALLPKRVALHDANAQLALLQFISTSLPRVRIPTSVHSDHLVTARRGAIADLEHAKQVNEEVYAFLQSACDKYGIAFWKPGAGILHQIIFEQYAYPGGFMIGTDSRTPNAAGLGMLAIGCGGMESVDVMAGAGYEIKHPKIIGVHLKGKLGGWTSAKDVILKLASILTVKGGTDHVIEYYGDGVGTLSATGMATIGNMGAEDLSDLEPHVNGPFTPDLSHSISTLSAMVDRNPLWPVSLSAALIGSCTNSSYEDFTRSASLIKQASSAGLSPRIPLLVAPGSEEIRSTLDRDGILDVFTTDAAGTLLANACGACVGQWERKDVQKGQPNRDVWPERGYHRSLEYYQPPKDDGADVTLEVDPSSSRIQLIVPFEPWGGEDVQPVETLIKVKGKCKNLLIGAVNAENDKVNCVKNRLTGGYDTVPSVAKPDAPPAHFLAMDYDKITSTSTLCIYGLSSFTPGRDLEVEIVHDENGEKERIPVRHTFNDRQIEFFKAGSALNLLAADALERAAGRA</sequence>
<reference evidence="1" key="1">
    <citation type="submission" date="2023-04" db="EMBL/GenBank/DDBJ databases">
        <title>Draft Genome sequencing of Naganishia species isolated from polar environments using Oxford Nanopore Technology.</title>
        <authorList>
            <person name="Leo P."/>
            <person name="Venkateswaran K."/>
        </authorList>
    </citation>
    <scope>NUCLEOTIDE SEQUENCE</scope>
    <source>
        <strain evidence="1">MNA-CCFEE 5261</strain>
    </source>
</reference>
<proteinExistence type="predicted"/>
<evidence type="ECO:0000313" key="1">
    <source>
        <dbReference type="EMBL" id="KAJ9100739.1"/>
    </source>
</evidence>
<protein>
    <submittedName>
        <fullName evidence="1">Uncharacterized protein</fullName>
    </submittedName>
</protein>
<gene>
    <name evidence="1" type="ORF">QFC19_005478</name>
</gene>
<keyword evidence="2" id="KW-1185">Reference proteome</keyword>
<comment type="caution">
    <text evidence="1">The sequence shown here is derived from an EMBL/GenBank/DDBJ whole genome shotgun (WGS) entry which is preliminary data.</text>
</comment>
<evidence type="ECO:0000313" key="2">
    <source>
        <dbReference type="Proteomes" id="UP001241377"/>
    </source>
</evidence>
<dbReference type="EMBL" id="JASBWR010000062">
    <property type="protein sequence ID" value="KAJ9100739.1"/>
    <property type="molecule type" value="Genomic_DNA"/>
</dbReference>